<dbReference type="PANTHER" id="PTHR42742">
    <property type="entry name" value="TRANSCRIPTIONAL REPRESSOR MPRA"/>
    <property type="match status" value="1"/>
</dbReference>
<dbReference type="GO" id="GO:0008270">
    <property type="term" value="F:zinc ion binding"/>
    <property type="evidence" value="ECO:0007669"/>
    <property type="project" value="InterPro"/>
</dbReference>
<dbReference type="AlphaFoldDB" id="A0A9D9EES7"/>
<evidence type="ECO:0000256" key="2">
    <source>
        <dbReference type="ARBA" id="ARBA00022833"/>
    </source>
</evidence>
<organism evidence="6 7">
    <name type="scientific">Candidatus Enterocola intestinipullorum</name>
    <dbReference type="NCBI Taxonomy" id="2840783"/>
    <lineage>
        <taxon>Bacteria</taxon>
        <taxon>Pseudomonadati</taxon>
        <taxon>Bacteroidota</taxon>
        <taxon>Bacteroidia</taxon>
        <taxon>Bacteroidales</taxon>
        <taxon>Candidatus Enterocola</taxon>
    </lineage>
</organism>
<dbReference type="InterPro" id="IPR051804">
    <property type="entry name" value="Carb_Metab_Reg_Kinase/Isom"/>
</dbReference>
<dbReference type="Gene3D" id="2.60.120.10">
    <property type="entry name" value="Jelly Rolls"/>
    <property type="match status" value="2"/>
</dbReference>
<evidence type="ECO:0000256" key="4">
    <source>
        <dbReference type="PIRSR" id="PIRSR036894-2"/>
    </source>
</evidence>
<comment type="caution">
    <text evidence="6">The sequence shown here is derived from an EMBL/GenBank/DDBJ whole genome shotgun (WGS) entry which is preliminary data.</text>
</comment>
<dbReference type="SUPFAM" id="SSF51182">
    <property type="entry name" value="RmlC-like cupins"/>
    <property type="match status" value="1"/>
</dbReference>
<evidence type="ECO:0000313" key="7">
    <source>
        <dbReference type="Proteomes" id="UP000823637"/>
    </source>
</evidence>
<dbReference type="PIRSF" id="PIRSF036894">
    <property type="entry name" value="PMI_Firm_short"/>
    <property type="match status" value="1"/>
</dbReference>
<keyword evidence="6" id="KW-0413">Isomerase</keyword>
<evidence type="ECO:0000259" key="5">
    <source>
        <dbReference type="Pfam" id="PF20511"/>
    </source>
</evidence>
<gene>
    <name evidence="6" type="ORF">IAC32_01640</name>
</gene>
<dbReference type="GO" id="GO:0004476">
    <property type="term" value="F:mannose-6-phosphate isomerase activity"/>
    <property type="evidence" value="ECO:0007669"/>
    <property type="project" value="InterPro"/>
</dbReference>
<dbReference type="GO" id="GO:0005975">
    <property type="term" value="P:carbohydrate metabolic process"/>
    <property type="evidence" value="ECO:0007669"/>
    <property type="project" value="InterPro"/>
</dbReference>
<feature type="binding site" evidence="3">
    <location>
        <position position="180"/>
    </location>
    <ligand>
        <name>Zn(2+)</name>
        <dbReference type="ChEBI" id="CHEBI:29105"/>
    </ligand>
</feature>
<evidence type="ECO:0000313" key="6">
    <source>
        <dbReference type="EMBL" id="MBO8446434.1"/>
    </source>
</evidence>
<evidence type="ECO:0000256" key="1">
    <source>
        <dbReference type="ARBA" id="ARBA00022723"/>
    </source>
</evidence>
<sequence length="328" mass="37646">MRSALYPLKFEPIYKHLLWGGSKIFTFKGEPASYGDVGESWELSGVKDNVSKVSNGPLKDKLLTDLLEQYRELFVGEQVYSRYGNEFPLLFKFIDAHDDLSIQVHPNDEMARKRHQSNGKTEMWYVLDSEQDAYLYAGFNKDTTRHEVKHCIESDNILSILNKEKVEPDHAFFVPAGRIHSIGKGVLLAEVQQTSDVTYRVWDYGRRDSKGNKRQLHVDLALDAMDYRNHNSYRTVYRPKLNSKVKLKECSYFTENLIEADTVMNFDYGALDSFVVWMCIGGQAVFASQRHHKDYISQGETVLFPACDKPVAFIPSCGNVKILEVYIA</sequence>
<proteinExistence type="predicted"/>
<dbReference type="Proteomes" id="UP000823637">
    <property type="component" value="Unassembled WGS sequence"/>
</dbReference>
<reference evidence="6" key="2">
    <citation type="journal article" date="2021" name="PeerJ">
        <title>Extensive microbial diversity within the chicken gut microbiome revealed by metagenomics and culture.</title>
        <authorList>
            <person name="Gilroy R."/>
            <person name="Ravi A."/>
            <person name="Getino M."/>
            <person name="Pursley I."/>
            <person name="Horton D.L."/>
            <person name="Alikhan N.F."/>
            <person name="Baker D."/>
            <person name="Gharbi K."/>
            <person name="Hall N."/>
            <person name="Watson M."/>
            <person name="Adriaenssens E.M."/>
            <person name="Foster-Nyarko E."/>
            <person name="Jarju S."/>
            <person name="Secka A."/>
            <person name="Antonio M."/>
            <person name="Oren A."/>
            <person name="Chaudhuri R.R."/>
            <person name="La Ragione R."/>
            <person name="Hildebrand F."/>
            <person name="Pallen M.J."/>
        </authorList>
    </citation>
    <scope>NUCLEOTIDE SEQUENCE</scope>
    <source>
        <strain evidence="6">D3-1215</strain>
    </source>
</reference>
<dbReference type="EMBL" id="JADIMR010000024">
    <property type="protein sequence ID" value="MBO8446434.1"/>
    <property type="molecule type" value="Genomic_DNA"/>
</dbReference>
<protein>
    <submittedName>
        <fullName evidence="6">Class I mannose-6-phosphate isomerase</fullName>
    </submittedName>
</protein>
<keyword evidence="2 3" id="KW-0862">Zinc</keyword>
<dbReference type="PANTHER" id="PTHR42742:SF3">
    <property type="entry name" value="FRUCTOKINASE"/>
    <property type="match status" value="1"/>
</dbReference>
<accession>A0A9D9EES7</accession>
<keyword evidence="1 3" id="KW-0479">Metal-binding</keyword>
<name>A0A9D9EES7_9BACT</name>
<feature type="domain" description="Phosphomannose isomerase type I catalytic" evidence="5">
    <location>
        <begin position="11"/>
        <end position="119"/>
    </location>
</feature>
<dbReference type="CDD" id="cd07010">
    <property type="entry name" value="cupin_PMI_type_I_N_bac"/>
    <property type="match status" value="1"/>
</dbReference>
<dbReference type="Pfam" id="PF20511">
    <property type="entry name" value="PMI_typeI_cat"/>
    <property type="match status" value="1"/>
</dbReference>
<dbReference type="InterPro" id="IPR011051">
    <property type="entry name" value="RmlC_Cupin_sf"/>
</dbReference>
<dbReference type="InterPro" id="IPR014628">
    <property type="entry name" value="Man6P_isomerase_Firm_short"/>
</dbReference>
<dbReference type="InterPro" id="IPR014710">
    <property type="entry name" value="RmlC-like_jellyroll"/>
</dbReference>
<comment type="cofactor">
    <cofactor evidence="3">
        <name>Zn(2+)</name>
        <dbReference type="ChEBI" id="CHEBI:29105"/>
    </cofactor>
    <text evidence="3">Binds 1 zinc ion per subunit.</text>
</comment>
<feature type="binding site" evidence="3">
    <location>
        <position position="105"/>
    </location>
    <ligand>
        <name>Zn(2+)</name>
        <dbReference type="ChEBI" id="CHEBI:29105"/>
    </ligand>
</feature>
<evidence type="ECO:0000256" key="3">
    <source>
        <dbReference type="PIRSR" id="PIRSR036894-1"/>
    </source>
</evidence>
<feature type="binding site" evidence="3">
    <location>
        <position position="122"/>
    </location>
    <ligand>
        <name>Zn(2+)</name>
        <dbReference type="ChEBI" id="CHEBI:29105"/>
    </ligand>
</feature>
<reference evidence="6" key="1">
    <citation type="submission" date="2020-10" db="EMBL/GenBank/DDBJ databases">
        <authorList>
            <person name="Gilroy R."/>
        </authorList>
    </citation>
    <scope>NUCLEOTIDE SEQUENCE</scope>
    <source>
        <strain evidence="6">D3-1215</strain>
    </source>
</reference>
<dbReference type="InterPro" id="IPR046457">
    <property type="entry name" value="PMI_typeI_cat"/>
</dbReference>
<feature type="active site" evidence="4">
    <location>
        <position position="200"/>
    </location>
</feature>